<protein>
    <submittedName>
        <fullName evidence="2">Uncharacterized protein</fullName>
    </submittedName>
</protein>
<feature type="region of interest" description="Disordered" evidence="1">
    <location>
        <begin position="1"/>
        <end position="74"/>
    </location>
</feature>
<feature type="region of interest" description="Disordered" evidence="1">
    <location>
        <begin position="131"/>
        <end position="181"/>
    </location>
</feature>
<dbReference type="Proteomes" id="UP001055219">
    <property type="component" value="Unassembled WGS sequence"/>
</dbReference>
<sequence length="326" mass="36063">MDDRQSDHDPPRHSRQNSLHEQRMARRKTATSHSSDRSSNESRNHHNGLPATPPPRLMSTPSAGSSSAGASCGVMSSLQRELSLSSSHDQHDGVSRSSSRLALARRLSHLAQQLTSDGVIDEHALTSQLGQMEKAVAQSPPRSRFSSPHHRRPGSLESERAVVRSHSDLGGSLASSPDSSLYRSRFSNLSASLMMRESEPALEPEVTQEVQKPGLTPRQLNKIISEATKLNEELATVVGNLKARQEESNVHEGELRDNDDEIQHLRICLKAVEVQLPPNPDPDIQRCIASFKKEYQTLRKKRLNRSMEQGYHNGHGLGDVTPSLTR</sequence>
<comment type="caution">
    <text evidence="2">The sequence shown here is derived from an EMBL/GenBank/DDBJ whole genome shotgun (WGS) entry which is preliminary data.</text>
</comment>
<dbReference type="OrthoDB" id="4448936at2759"/>
<evidence type="ECO:0000313" key="3">
    <source>
        <dbReference type="Proteomes" id="UP001055219"/>
    </source>
</evidence>
<dbReference type="GeneID" id="75827982"/>
<proteinExistence type="predicted"/>
<evidence type="ECO:0000256" key="1">
    <source>
        <dbReference type="SAM" id="MobiDB-lite"/>
    </source>
</evidence>
<name>A0A9P9Y1B7_9HYPO</name>
<dbReference type="EMBL" id="JAGIXG020000021">
    <property type="protein sequence ID" value="KAI6781501.1"/>
    <property type="molecule type" value="Genomic_DNA"/>
</dbReference>
<reference evidence="2" key="1">
    <citation type="journal article" date="2021" name="J Fungi (Basel)">
        <title>Genomic and Metabolomic Analyses of the Marine Fungus Emericellopsis cladophorae: Insights into Saltwater Adaptability Mechanisms and Its Biosynthetic Potential.</title>
        <authorList>
            <person name="Goncalves M.F.M."/>
            <person name="Hilario S."/>
            <person name="Van de Peer Y."/>
            <person name="Esteves A.C."/>
            <person name="Alves A."/>
        </authorList>
    </citation>
    <scope>NUCLEOTIDE SEQUENCE</scope>
    <source>
        <strain evidence="2">MUM 19.33</strain>
    </source>
</reference>
<feature type="compositionally biased region" description="Low complexity" evidence="1">
    <location>
        <begin position="59"/>
        <end position="74"/>
    </location>
</feature>
<feature type="compositionally biased region" description="Basic and acidic residues" evidence="1">
    <location>
        <begin position="1"/>
        <end position="24"/>
    </location>
</feature>
<gene>
    <name evidence="2" type="ORF">J7T54_001463</name>
</gene>
<keyword evidence="3" id="KW-1185">Reference proteome</keyword>
<dbReference type="AlphaFoldDB" id="A0A9P9Y1B7"/>
<feature type="compositionally biased region" description="Basic and acidic residues" evidence="1">
    <location>
        <begin position="34"/>
        <end position="44"/>
    </location>
</feature>
<accession>A0A9P9Y1B7</accession>
<feature type="region of interest" description="Disordered" evidence="1">
    <location>
        <begin position="304"/>
        <end position="326"/>
    </location>
</feature>
<feature type="compositionally biased region" description="Basic and acidic residues" evidence="1">
    <location>
        <begin position="157"/>
        <end position="167"/>
    </location>
</feature>
<evidence type="ECO:0000313" key="2">
    <source>
        <dbReference type="EMBL" id="KAI6781501.1"/>
    </source>
</evidence>
<dbReference type="RefSeq" id="XP_051362357.1">
    <property type="nucleotide sequence ID" value="XM_051506344.1"/>
</dbReference>
<reference evidence="2" key="2">
    <citation type="submission" date="2022-07" db="EMBL/GenBank/DDBJ databases">
        <authorList>
            <person name="Goncalves M.F.M."/>
            <person name="Hilario S."/>
            <person name="Van De Peer Y."/>
            <person name="Esteves A.C."/>
            <person name="Alves A."/>
        </authorList>
    </citation>
    <scope>NUCLEOTIDE SEQUENCE</scope>
    <source>
        <strain evidence="2">MUM 19.33</strain>
    </source>
</reference>
<organism evidence="2 3">
    <name type="scientific">Emericellopsis cladophorae</name>
    <dbReference type="NCBI Taxonomy" id="2686198"/>
    <lineage>
        <taxon>Eukaryota</taxon>
        <taxon>Fungi</taxon>
        <taxon>Dikarya</taxon>
        <taxon>Ascomycota</taxon>
        <taxon>Pezizomycotina</taxon>
        <taxon>Sordariomycetes</taxon>
        <taxon>Hypocreomycetidae</taxon>
        <taxon>Hypocreales</taxon>
        <taxon>Bionectriaceae</taxon>
        <taxon>Emericellopsis</taxon>
    </lineage>
</organism>